<dbReference type="Pfam" id="PF15433">
    <property type="entry name" value="MRP-S31"/>
    <property type="match status" value="1"/>
</dbReference>
<evidence type="ECO:0000256" key="1">
    <source>
        <dbReference type="SAM" id="MobiDB-lite"/>
    </source>
</evidence>
<gene>
    <name evidence="2" type="ORF">EI555_017823</name>
</gene>
<organism evidence="2 3">
    <name type="scientific">Monodon monoceros</name>
    <name type="common">Narwhal</name>
    <name type="synonym">Ceratodon monodon</name>
    <dbReference type="NCBI Taxonomy" id="40151"/>
    <lineage>
        <taxon>Eukaryota</taxon>
        <taxon>Metazoa</taxon>
        <taxon>Chordata</taxon>
        <taxon>Craniata</taxon>
        <taxon>Vertebrata</taxon>
        <taxon>Euteleostomi</taxon>
        <taxon>Mammalia</taxon>
        <taxon>Eutheria</taxon>
        <taxon>Laurasiatheria</taxon>
        <taxon>Artiodactyla</taxon>
        <taxon>Whippomorpha</taxon>
        <taxon>Cetacea</taxon>
        <taxon>Odontoceti</taxon>
        <taxon>Monodontidae</taxon>
        <taxon>Monodon</taxon>
    </lineage>
</organism>
<reference evidence="3" key="1">
    <citation type="journal article" date="2019" name="IScience">
        <title>Narwhal Genome Reveals Long-Term Low Genetic Diversity despite Current Large Abundance Size.</title>
        <authorList>
            <person name="Westbury M.V."/>
            <person name="Petersen B."/>
            <person name="Garde E."/>
            <person name="Heide-Jorgensen M.P."/>
            <person name="Lorenzen E.D."/>
        </authorList>
    </citation>
    <scope>NUCLEOTIDE SEQUENCE [LARGE SCALE GENOMIC DNA]</scope>
</reference>
<name>A0A4U1FAG0_MONMO</name>
<protein>
    <submittedName>
        <fullName evidence="2">Uncharacterized protein</fullName>
    </submittedName>
</protein>
<dbReference type="InterPro" id="IPR026299">
    <property type="entry name" value="MRP-S31"/>
</dbReference>
<feature type="non-terminal residue" evidence="2">
    <location>
        <position position="1"/>
    </location>
</feature>
<evidence type="ECO:0000313" key="3">
    <source>
        <dbReference type="Proteomes" id="UP000308365"/>
    </source>
</evidence>
<dbReference type="Proteomes" id="UP000308365">
    <property type="component" value="Unassembled WGS sequence"/>
</dbReference>
<dbReference type="EMBL" id="RWIC01000259">
    <property type="protein sequence ID" value="TKC46599.1"/>
    <property type="molecule type" value="Genomic_DNA"/>
</dbReference>
<dbReference type="GO" id="GO:0003735">
    <property type="term" value="F:structural constituent of ribosome"/>
    <property type="evidence" value="ECO:0007669"/>
    <property type="project" value="InterPro"/>
</dbReference>
<feature type="compositionally biased region" description="Basic and acidic residues" evidence="1">
    <location>
        <begin position="83"/>
        <end position="121"/>
    </location>
</feature>
<dbReference type="GO" id="GO:0005763">
    <property type="term" value="C:mitochondrial small ribosomal subunit"/>
    <property type="evidence" value="ECO:0007669"/>
    <property type="project" value="InterPro"/>
</dbReference>
<proteinExistence type="predicted"/>
<comment type="caution">
    <text evidence="2">The sequence shown here is derived from an EMBL/GenBank/DDBJ whole genome shotgun (WGS) entry which is preliminary data.</text>
</comment>
<evidence type="ECO:0000313" key="2">
    <source>
        <dbReference type="EMBL" id="TKC46599.1"/>
    </source>
</evidence>
<sequence length="142" mass="15874">PEELVAAICAIPFSEYNGQNKKIISKDTLGRDSQDSVKKNKKKDLINIIKGMKVESTVNVQTTKPPNRRQLKSVAATTSRLQKAPEDAPKRETIPFDKQMTKSELLQQHKEDSRAQKEGKRPKISFSNIISATEVARSACHS</sequence>
<accession>A0A4U1FAG0</accession>
<feature type="region of interest" description="Disordered" evidence="1">
    <location>
        <begin position="57"/>
        <end position="125"/>
    </location>
</feature>
<dbReference type="AlphaFoldDB" id="A0A4U1FAG0"/>